<dbReference type="InterPro" id="IPR002110">
    <property type="entry name" value="Ankyrin_rpt"/>
</dbReference>
<evidence type="ECO:0000256" key="1">
    <source>
        <dbReference type="ARBA" id="ARBA00022737"/>
    </source>
</evidence>
<dbReference type="SUPFAM" id="SSF48403">
    <property type="entry name" value="Ankyrin repeat"/>
    <property type="match status" value="1"/>
</dbReference>
<dbReference type="InterPro" id="IPR036770">
    <property type="entry name" value="Ankyrin_rpt-contain_sf"/>
</dbReference>
<reference evidence="5" key="1">
    <citation type="submission" date="2025-08" db="UniProtKB">
        <authorList>
            <consortium name="Ensembl"/>
        </authorList>
    </citation>
    <scope>IDENTIFICATION</scope>
</reference>
<dbReference type="CTD" id="557568"/>
<dbReference type="PANTHER" id="PTHR24173:SF29">
    <property type="entry name" value="PHOTORECEPTOR ANKYRIN REPEAT PROTEIN"/>
    <property type="match status" value="1"/>
</dbReference>
<evidence type="ECO:0000256" key="2">
    <source>
        <dbReference type="ARBA" id="ARBA00023043"/>
    </source>
</evidence>
<feature type="region of interest" description="Disordered" evidence="4">
    <location>
        <begin position="315"/>
        <end position="337"/>
    </location>
</feature>
<evidence type="ECO:0000313" key="6">
    <source>
        <dbReference type="Proteomes" id="UP000261480"/>
    </source>
</evidence>
<dbReference type="Gene3D" id="1.25.40.20">
    <property type="entry name" value="Ankyrin repeat-containing domain"/>
    <property type="match status" value="1"/>
</dbReference>
<feature type="compositionally biased region" description="Basic and acidic residues" evidence="4">
    <location>
        <begin position="415"/>
        <end position="440"/>
    </location>
</feature>
<dbReference type="PROSITE" id="PS50297">
    <property type="entry name" value="ANK_REP_REGION"/>
    <property type="match status" value="1"/>
</dbReference>
<dbReference type="Ensembl" id="ENSPMET00000016725.1">
    <property type="protein sequence ID" value="ENSPMEP00000009972.1"/>
    <property type="gene ID" value="ENSPMEG00000011888.1"/>
</dbReference>
<feature type="region of interest" description="Disordered" evidence="4">
    <location>
        <begin position="1"/>
        <end position="35"/>
    </location>
</feature>
<accession>A0A3B3X4L2</accession>
<keyword evidence="2 3" id="KW-0040">ANK repeat</keyword>
<name>A0A3B3X4L2_9TELE</name>
<proteinExistence type="predicted"/>
<dbReference type="Proteomes" id="UP000261480">
    <property type="component" value="Unplaced"/>
</dbReference>
<dbReference type="AlphaFoldDB" id="A0A3B3X4L2"/>
<evidence type="ECO:0000256" key="4">
    <source>
        <dbReference type="SAM" id="MobiDB-lite"/>
    </source>
</evidence>
<sequence length="450" mass="50175">MAAAADDPHLGPGPSNDEEILLDDSDSGSILSDDSVLPYYDRDTVYREPPKTLYEACARNDPLSLSSILERGVTKEEAMELDINGRNGLMLAVSKGFVDIVTLLHKCPFIDINHQDNDGNTALMIAAQAGFITILNYILNYYPGVETELRDPRGFTALIKAGLQGREDCVTALLMHGADMHAVDLVQGRGLKDWILRTGRFETLNRIRRLQAHPVAGQFCESYKPEWPELKQLVEKATASKSTSQKLRQRLKESLSFSFPHDPQENGVMDHMVRITTSIHSPLVVTGSRPLCPTSPPEIGKRRYAVPELLEKHSSKELEESTVSHSNGSITSASPTALSATSVSLTSCCQEAERRESMPSGGMRSFIPRSMAHRNSIFPSGCIPKIEVTKSGEPTPKKEKKKKRQKGYLEPPIWKYKEAKEEKKREKKRLEQEKEDEKQSKGSKKSSSKR</sequence>
<reference evidence="5" key="2">
    <citation type="submission" date="2025-09" db="UniProtKB">
        <authorList>
            <consortium name="Ensembl"/>
        </authorList>
    </citation>
    <scope>IDENTIFICATION</scope>
</reference>
<feature type="repeat" description="ANK" evidence="3">
    <location>
        <begin position="153"/>
        <end position="185"/>
    </location>
</feature>
<keyword evidence="1" id="KW-0677">Repeat</keyword>
<organism evidence="5 6">
    <name type="scientific">Poecilia mexicana</name>
    <dbReference type="NCBI Taxonomy" id="48701"/>
    <lineage>
        <taxon>Eukaryota</taxon>
        <taxon>Metazoa</taxon>
        <taxon>Chordata</taxon>
        <taxon>Craniata</taxon>
        <taxon>Vertebrata</taxon>
        <taxon>Euteleostomi</taxon>
        <taxon>Actinopterygii</taxon>
        <taxon>Neopterygii</taxon>
        <taxon>Teleostei</taxon>
        <taxon>Neoteleostei</taxon>
        <taxon>Acanthomorphata</taxon>
        <taxon>Ovalentaria</taxon>
        <taxon>Atherinomorphae</taxon>
        <taxon>Cyprinodontiformes</taxon>
        <taxon>Poeciliidae</taxon>
        <taxon>Poeciliinae</taxon>
        <taxon>Poecilia</taxon>
    </lineage>
</organism>
<dbReference type="SMART" id="SM00248">
    <property type="entry name" value="ANK"/>
    <property type="match status" value="3"/>
</dbReference>
<protein>
    <submittedName>
        <fullName evidence="5">Uncharacterized protein</fullName>
    </submittedName>
</protein>
<dbReference type="KEGG" id="pmei:106921548"/>
<feature type="compositionally biased region" description="Acidic residues" evidence="4">
    <location>
        <begin position="16"/>
        <end position="26"/>
    </location>
</feature>
<dbReference type="PROSITE" id="PS50088">
    <property type="entry name" value="ANK_REPEAT"/>
    <property type="match status" value="1"/>
</dbReference>
<keyword evidence="6" id="KW-1185">Reference proteome</keyword>
<dbReference type="RefSeq" id="XP_014848792.1">
    <property type="nucleotide sequence ID" value="XM_014993306.1"/>
</dbReference>
<dbReference type="RefSeq" id="XP_014848793.1">
    <property type="nucleotide sequence ID" value="XM_014993307.1"/>
</dbReference>
<feature type="region of interest" description="Disordered" evidence="4">
    <location>
        <begin position="377"/>
        <end position="450"/>
    </location>
</feature>
<dbReference type="PANTHER" id="PTHR24173">
    <property type="entry name" value="ANKYRIN REPEAT CONTAINING"/>
    <property type="match status" value="1"/>
</dbReference>
<dbReference type="Pfam" id="PF12796">
    <property type="entry name" value="Ank_2"/>
    <property type="match status" value="1"/>
</dbReference>
<dbReference type="GeneID" id="106921548"/>
<dbReference type="OrthoDB" id="10057496at2759"/>
<evidence type="ECO:0000313" key="5">
    <source>
        <dbReference type="Ensembl" id="ENSPMEP00000009972.1"/>
    </source>
</evidence>
<evidence type="ECO:0000256" key="3">
    <source>
        <dbReference type="PROSITE-ProRule" id="PRU00023"/>
    </source>
</evidence>
<feature type="compositionally biased region" description="Basic residues" evidence="4">
    <location>
        <begin position="441"/>
        <end position="450"/>
    </location>
</feature>